<accession>A0A2P5FGN7</accession>
<keyword evidence="3" id="KW-1185">Reference proteome</keyword>
<gene>
    <name evidence="2" type="ORF">TorRG33x02_073110</name>
</gene>
<evidence type="ECO:0000313" key="2">
    <source>
        <dbReference type="EMBL" id="PON96932.1"/>
    </source>
</evidence>
<dbReference type="AlphaFoldDB" id="A0A2P5FGN7"/>
<protein>
    <submittedName>
        <fullName evidence="2">Uncharacterized protein</fullName>
    </submittedName>
</protein>
<feature type="coiled-coil region" evidence="1">
    <location>
        <begin position="82"/>
        <end position="109"/>
    </location>
</feature>
<keyword evidence="1" id="KW-0175">Coiled coil</keyword>
<dbReference type="InParanoid" id="A0A2P5FGN7"/>
<dbReference type="Proteomes" id="UP000237000">
    <property type="component" value="Unassembled WGS sequence"/>
</dbReference>
<organism evidence="2 3">
    <name type="scientific">Trema orientale</name>
    <name type="common">Charcoal tree</name>
    <name type="synonym">Celtis orientalis</name>
    <dbReference type="NCBI Taxonomy" id="63057"/>
    <lineage>
        <taxon>Eukaryota</taxon>
        <taxon>Viridiplantae</taxon>
        <taxon>Streptophyta</taxon>
        <taxon>Embryophyta</taxon>
        <taxon>Tracheophyta</taxon>
        <taxon>Spermatophyta</taxon>
        <taxon>Magnoliopsida</taxon>
        <taxon>eudicotyledons</taxon>
        <taxon>Gunneridae</taxon>
        <taxon>Pentapetalae</taxon>
        <taxon>rosids</taxon>
        <taxon>fabids</taxon>
        <taxon>Rosales</taxon>
        <taxon>Cannabaceae</taxon>
        <taxon>Trema</taxon>
    </lineage>
</organism>
<sequence>MTPTDEELEHPYIKAIFAMENDKQDGFLLKGKLFSKYGLKEKTVLDDHDEEQPLDVNMVILSCIGKDQRFDGKDKRASTYSNLDLESRLREVEDELVRVKDEIQSFRHEQKDVKTILKNCENMLQKWLVCKR</sequence>
<comment type="caution">
    <text evidence="2">The sequence shown here is derived from an EMBL/GenBank/DDBJ whole genome shotgun (WGS) entry which is preliminary data.</text>
</comment>
<dbReference type="OrthoDB" id="10454136at2759"/>
<evidence type="ECO:0000313" key="3">
    <source>
        <dbReference type="Proteomes" id="UP000237000"/>
    </source>
</evidence>
<evidence type="ECO:0000256" key="1">
    <source>
        <dbReference type="SAM" id="Coils"/>
    </source>
</evidence>
<name>A0A2P5FGN7_TREOI</name>
<dbReference type="EMBL" id="JXTC01000035">
    <property type="protein sequence ID" value="PON96932.1"/>
    <property type="molecule type" value="Genomic_DNA"/>
</dbReference>
<proteinExistence type="predicted"/>
<reference evidence="3" key="1">
    <citation type="submission" date="2016-06" db="EMBL/GenBank/DDBJ databases">
        <title>Parallel loss of symbiosis genes in relatives of nitrogen-fixing non-legume Parasponia.</title>
        <authorList>
            <person name="Van Velzen R."/>
            <person name="Holmer R."/>
            <person name="Bu F."/>
            <person name="Rutten L."/>
            <person name="Van Zeijl A."/>
            <person name="Liu W."/>
            <person name="Santuari L."/>
            <person name="Cao Q."/>
            <person name="Sharma T."/>
            <person name="Shen D."/>
            <person name="Roswanjaya Y."/>
            <person name="Wardhani T."/>
            <person name="Kalhor M.S."/>
            <person name="Jansen J."/>
            <person name="Van den Hoogen J."/>
            <person name="Gungor B."/>
            <person name="Hartog M."/>
            <person name="Hontelez J."/>
            <person name="Verver J."/>
            <person name="Yang W.-C."/>
            <person name="Schijlen E."/>
            <person name="Repin R."/>
            <person name="Schilthuizen M."/>
            <person name="Schranz E."/>
            <person name="Heidstra R."/>
            <person name="Miyata K."/>
            <person name="Fedorova E."/>
            <person name="Kohlen W."/>
            <person name="Bisseling T."/>
            <person name="Smit S."/>
            <person name="Geurts R."/>
        </authorList>
    </citation>
    <scope>NUCLEOTIDE SEQUENCE [LARGE SCALE GENOMIC DNA]</scope>
    <source>
        <strain evidence="3">cv. RG33-2</strain>
    </source>
</reference>